<name>A0ABY9PY07_9FIRM</name>
<organism evidence="1 2">
    <name type="scientific">Terrisporobacter mayombei</name>
    <dbReference type="NCBI Taxonomy" id="1541"/>
    <lineage>
        <taxon>Bacteria</taxon>
        <taxon>Bacillati</taxon>
        <taxon>Bacillota</taxon>
        <taxon>Clostridia</taxon>
        <taxon>Peptostreptococcales</taxon>
        <taxon>Peptostreptococcaceae</taxon>
        <taxon>Terrisporobacter</taxon>
    </lineage>
</organism>
<reference evidence="1 2" key="1">
    <citation type="submission" date="2022-07" db="EMBL/GenBank/DDBJ databases">
        <title>Genome sequence of Terrisporobacter mayombei DSM6539.</title>
        <authorList>
            <person name="Boeer T."/>
            <person name="Bengelsdorf F.R."/>
            <person name="Daniel R."/>
            <person name="Poehlein A."/>
        </authorList>
    </citation>
    <scope>NUCLEOTIDE SEQUENCE [LARGE SCALE GENOMIC DNA]</scope>
    <source>
        <strain evidence="1 2">DSM 6539</strain>
    </source>
</reference>
<gene>
    <name evidence="1" type="ORF">TEMA_05490</name>
</gene>
<evidence type="ECO:0000313" key="1">
    <source>
        <dbReference type="EMBL" id="WMT80236.1"/>
    </source>
</evidence>
<dbReference type="Proteomes" id="UP001235030">
    <property type="component" value="Chromosome"/>
</dbReference>
<keyword evidence="2" id="KW-1185">Reference proteome</keyword>
<sequence>MSKKYFLLKKFWLKRMVHNDAFVHSGQGAYYTSSTFQKLIKENKLE</sequence>
<proteinExistence type="predicted"/>
<protein>
    <submittedName>
        <fullName evidence="1">Uncharacterized protein</fullName>
    </submittedName>
</protein>
<accession>A0ABY9PY07</accession>
<evidence type="ECO:0000313" key="2">
    <source>
        <dbReference type="Proteomes" id="UP001235030"/>
    </source>
</evidence>
<dbReference type="EMBL" id="CP101637">
    <property type="protein sequence ID" value="WMT80236.1"/>
    <property type="molecule type" value="Genomic_DNA"/>
</dbReference>
<dbReference type="RefSeq" id="WP_309164877.1">
    <property type="nucleotide sequence ID" value="NZ_CP101637.1"/>
</dbReference>